<organism evidence="2 3">
    <name type="scientific">Bifidobacterium bifidum ATCC 29521 = JCM 1255 = DSM 20456</name>
    <dbReference type="NCBI Taxonomy" id="500634"/>
    <lineage>
        <taxon>Bacteria</taxon>
        <taxon>Bacillati</taxon>
        <taxon>Actinomycetota</taxon>
        <taxon>Actinomycetes</taxon>
        <taxon>Bifidobacteriales</taxon>
        <taxon>Bifidobacteriaceae</taxon>
        <taxon>Bifidobacterium</taxon>
    </lineage>
</organism>
<dbReference type="EMBL" id="AP012323">
    <property type="protein sequence ID" value="BAQ97266.1"/>
    <property type="molecule type" value="Genomic_DNA"/>
</dbReference>
<dbReference type="Pfam" id="PF04122">
    <property type="entry name" value="CW_binding_2"/>
    <property type="match status" value="3"/>
</dbReference>
<dbReference type="InterPro" id="IPR007253">
    <property type="entry name" value="Cell_wall-bd_2"/>
</dbReference>
<evidence type="ECO:0000313" key="2">
    <source>
        <dbReference type="EMBL" id="BAQ97266.1"/>
    </source>
</evidence>
<feature type="signal peptide" evidence="1">
    <location>
        <begin position="1"/>
        <end position="27"/>
    </location>
</feature>
<protein>
    <recommendedName>
        <fullName evidence="4">Cell wall binding repeat 2</fullName>
    </recommendedName>
</protein>
<evidence type="ECO:0008006" key="4">
    <source>
        <dbReference type="Google" id="ProtNLM"/>
    </source>
</evidence>
<name>A0ABN5UUU2_BIFBI</name>
<sequence length="409" mass="42737">MNRKTATYFKRITAVLSSVFLTSAAFAGTGLIADASATSITRISGSTRYETMAMVSQTALPSAASGAAVVASGNSFPDALAASSLAGYLNAPILLTDPKTPSNATVSELDRLDVNTIYIIGGTNAVSNNAEKVIQASRPSATITRLAGSTRFDTAYQIYSELTKLGVKSETAIISTGANFADALSVSPYSYMQSAPFFLSSQSGLDEESLAALKDFQSAIIVGGTNAVPSSVEQQLRSIGVATSRIQGTTRYETSLEISKFTLEGLSIDPSSVVYATGANFPDALSGSALAGLNKTVLLLAQNDSSPTIGASSILPNVESAYVLGGQNAIGPATFNAIAKSFGLSDREYVPQPTPKPQPKPDDPVYGTHKAGEFCKKSDLNKTDHDARNGKLIVCKVASGDNKPRWHYV</sequence>
<dbReference type="Proteomes" id="UP000035063">
    <property type="component" value="Chromosome"/>
</dbReference>
<dbReference type="InterPro" id="IPR051922">
    <property type="entry name" value="Bact_Sporulation_Assoc"/>
</dbReference>
<proteinExistence type="predicted"/>
<keyword evidence="3" id="KW-1185">Reference proteome</keyword>
<reference evidence="3" key="2">
    <citation type="journal article" date="2015" name="J. Biotechnol.">
        <title>Complete genome sequence of Bifidobacterium bifidum JCM 1255(T) isolated from feces of a breast-fed infant.</title>
        <authorList>
            <person name="Morita H."/>
            <person name="Toh H."/>
            <person name="Oshima K."/>
            <person name="Nakano A."/>
            <person name="Shindo C."/>
            <person name="Komiya K."/>
            <person name="Arakawa K."/>
            <person name="Suda W."/>
            <person name="Honda K."/>
            <person name="Hattori M."/>
        </authorList>
    </citation>
    <scope>NUCLEOTIDE SEQUENCE [LARGE SCALE GENOMIC DNA]</scope>
    <source>
        <strain evidence="3">JCM 1255</strain>
    </source>
</reference>
<dbReference type="RefSeq" id="WP_021647500.1">
    <property type="nucleotide sequence ID" value="NZ_AP012323.1"/>
</dbReference>
<feature type="chain" id="PRO_5045904214" description="Cell wall binding repeat 2" evidence="1">
    <location>
        <begin position="28"/>
        <end position="409"/>
    </location>
</feature>
<evidence type="ECO:0000313" key="3">
    <source>
        <dbReference type="Proteomes" id="UP000035063"/>
    </source>
</evidence>
<accession>A0ABN5UUU2</accession>
<keyword evidence="1" id="KW-0732">Signal</keyword>
<dbReference type="PANTHER" id="PTHR30032">
    <property type="entry name" value="N-ACETYLMURAMOYL-L-ALANINE AMIDASE-RELATED"/>
    <property type="match status" value="1"/>
</dbReference>
<evidence type="ECO:0000256" key="1">
    <source>
        <dbReference type="SAM" id="SignalP"/>
    </source>
</evidence>
<dbReference type="Gene3D" id="3.40.50.12090">
    <property type="match status" value="2"/>
</dbReference>
<reference evidence="2 3" key="1">
    <citation type="submission" date="2012-02" db="EMBL/GenBank/DDBJ databases">
        <title>Complete genome sequence of Bifidobacterium bifidum JCM 1255.</title>
        <authorList>
            <person name="Toh H."/>
            <person name="Oshima K."/>
            <person name="Morita H."/>
            <person name="Hattori M."/>
        </authorList>
    </citation>
    <scope>NUCLEOTIDE SEQUENCE [LARGE SCALE GENOMIC DNA]</scope>
    <source>
        <strain evidence="2 3">JCM 1255</strain>
    </source>
</reference>
<dbReference type="PANTHER" id="PTHR30032:SF8">
    <property type="entry name" value="GERMINATION-SPECIFIC N-ACETYLMURAMOYL-L-ALANINE AMIDASE"/>
    <property type="match status" value="1"/>
</dbReference>
<gene>
    <name evidence="2" type="ORF">BBBF_0059</name>
</gene>